<protein>
    <recommendedName>
        <fullName evidence="4">pyridoxal 5'-phosphate synthase</fullName>
        <ecNumber evidence="4">1.4.3.5</ecNumber>
    </recommendedName>
</protein>
<keyword evidence="8" id="KW-0732">Signal</keyword>
<evidence type="ECO:0000259" key="9">
    <source>
        <dbReference type="Pfam" id="PF01243"/>
    </source>
</evidence>
<evidence type="ECO:0000256" key="6">
    <source>
        <dbReference type="ARBA" id="ARBA00022643"/>
    </source>
</evidence>
<evidence type="ECO:0000256" key="5">
    <source>
        <dbReference type="ARBA" id="ARBA00022630"/>
    </source>
</evidence>
<comment type="pathway">
    <text evidence="3">Cofactor metabolism; pyridoxal 5'-phosphate salvage; pyridoxal 5'-phosphate from pyridoxine 5'-phosphate: step 1/1.</text>
</comment>
<dbReference type="SUPFAM" id="SSF50475">
    <property type="entry name" value="FMN-binding split barrel"/>
    <property type="match status" value="1"/>
</dbReference>
<dbReference type="GO" id="GO:0004733">
    <property type="term" value="F:pyridoxamine phosphate oxidase activity"/>
    <property type="evidence" value="ECO:0007669"/>
    <property type="project" value="UniProtKB-EC"/>
</dbReference>
<evidence type="ECO:0000256" key="1">
    <source>
        <dbReference type="ARBA" id="ARBA00001917"/>
    </source>
</evidence>
<reference evidence="10" key="1">
    <citation type="submission" date="2021-01" db="EMBL/GenBank/DDBJ databases">
        <authorList>
            <person name="Corre E."/>
            <person name="Pelletier E."/>
            <person name="Niang G."/>
            <person name="Scheremetjew M."/>
            <person name="Finn R."/>
            <person name="Kale V."/>
            <person name="Holt S."/>
            <person name="Cochrane G."/>
            <person name="Meng A."/>
            <person name="Brown T."/>
            <person name="Cohen L."/>
        </authorList>
    </citation>
    <scope>NUCLEOTIDE SEQUENCE</scope>
    <source>
        <strain evidence="10">SoJaBio B1-5/56/2</strain>
    </source>
</reference>
<dbReference type="InterPro" id="IPR012349">
    <property type="entry name" value="Split_barrel_FMN-bd"/>
</dbReference>
<keyword evidence="6" id="KW-0288">FMN</keyword>
<gene>
    <name evidence="10" type="ORF">NAES01612_LOCUS20430</name>
</gene>
<organism evidence="10">
    <name type="scientific">Paramoeba aestuarina</name>
    <dbReference type="NCBI Taxonomy" id="180227"/>
    <lineage>
        <taxon>Eukaryota</taxon>
        <taxon>Amoebozoa</taxon>
        <taxon>Discosea</taxon>
        <taxon>Flabellinia</taxon>
        <taxon>Dactylopodida</taxon>
        <taxon>Paramoebidae</taxon>
        <taxon>Paramoeba</taxon>
    </lineage>
</organism>
<dbReference type="Gene3D" id="2.30.110.10">
    <property type="entry name" value="Electron Transport, Fmn-binding Protein, Chain A"/>
    <property type="match status" value="1"/>
</dbReference>
<dbReference type="AlphaFoldDB" id="A0A7S4P8X1"/>
<sequence>MLLLLLLLRFLTTMLQKCLFSRVLRRTYTTTQHDLNEANLPPNPMTLLNKWLHIAKQEGHSVSRGFILATSTPEEGPTARTVVCRVVCEETGAITFGSCSESQKGRALKEDSRAEAVFRWGTRQIRLRGRAFVDDEATRKERLQERLSLHFLNQGLEISEHEHARLLAVFGGENNTDNPTDAMYKSLRKEERVSLHLLNQGFKITEEQHAKLLAALKEKSEKEDPRDPPPSFRAYRLEAATCEFYQQLHKHHYIVDRFLYVRSGDGGWKAPTRLS</sequence>
<proteinExistence type="predicted"/>
<name>A0A7S4P8X1_9EUKA</name>
<dbReference type="PANTHER" id="PTHR10851:SF0">
    <property type="entry name" value="PYRIDOXINE-5'-PHOSPHATE OXIDASE"/>
    <property type="match status" value="1"/>
</dbReference>
<comment type="cofactor">
    <cofactor evidence="1">
        <name>FMN</name>
        <dbReference type="ChEBI" id="CHEBI:58210"/>
    </cofactor>
</comment>
<evidence type="ECO:0000313" key="10">
    <source>
        <dbReference type="EMBL" id="CAE2326839.1"/>
    </source>
</evidence>
<evidence type="ECO:0000256" key="4">
    <source>
        <dbReference type="ARBA" id="ARBA00012801"/>
    </source>
</evidence>
<evidence type="ECO:0000256" key="7">
    <source>
        <dbReference type="ARBA" id="ARBA00023002"/>
    </source>
</evidence>
<feature type="domain" description="Pyridoxamine 5'-phosphate oxidase N-terminal" evidence="9">
    <location>
        <begin position="66"/>
        <end position="147"/>
    </location>
</feature>
<feature type="chain" id="PRO_5031220889" description="pyridoxal 5'-phosphate synthase" evidence="8">
    <location>
        <begin position="17"/>
        <end position="275"/>
    </location>
</feature>
<keyword evidence="7" id="KW-0560">Oxidoreductase</keyword>
<accession>A0A7S4P8X1</accession>
<dbReference type="EMBL" id="HBKR01031114">
    <property type="protein sequence ID" value="CAE2326839.1"/>
    <property type="molecule type" value="Transcribed_RNA"/>
</dbReference>
<feature type="signal peptide" evidence="8">
    <location>
        <begin position="1"/>
        <end position="16"/>
    </location>
</feature>
<dbReference type="PANTHER" id="PTHR10851">
    <property type="entry name" value="PYRIDOXINE-5-PHOSPHATE OXIDASE"/>
    <property type="match status" value="1"/>
</dbReference>
<dbReference type="UniPathway" id="UPA01068">
    <property type="reaction ID" value="UER00304"/>
</dbReference>
<dbReference type="GO" id="GO:0008615">
    <property type="term" value="P:pyridoxine biosynthetic process"/>
    <property type="evidence" value="ECO:0007669"/>
    <property type="project" value="InterPro"/>
</dbReference>
<comment type="pathway">
    <text evidence="2">Cofactor metabolism; pyridoxal 5'-phosphate salvage; pyridoxal 5'-phosphate from pyridoxamine 5'-phosphate: step 1/1.</text>
</comment>
<evidence type="ECO:0000256" key="8">
    <source>
        <dbReference type="SAM" id="SignalP"/>
    </source>
</evidence>
<dbReference type="InterPro" id="IPR011576">
    <property type="entry name" value="Pyridox_Oxase_N"/>
</dbReference>
<evidence type="ECO:0000256" key="2">
    <source>
        <dbReference type="ARBA" id="ARBA00004738"/>
    </source>
</evidence>
<evidence type="ECO:0000256" key="3">
    <source>
        <dbReference type="ARBA" id="ARBA00005037"/>
    </source>
</evidence>
<keyword evidence="5" id="KW-0285">Flavoprotein</keyword>
<dbReference type="GO" id="GO:0010181">
    <property type="term" value="F:FMN binding"/>
    <property type="evidence" value="ECO:0007669"/>
    <property type="project" value="InterPro"/>
</dbReference>
<dbReference type="EC" id="1.4.3.5" evidence="4"/>
<dbReference type="InterPro" id="IPR000659">
    <property type="entry name" value="Pyridox_Oxase"/>
</dbReference>
<dbReference type="Pfam" id="PF01243">
    <property type="entry name" value="PNPOx_N"/>
    <property type="match status" value="1"/>
</dbReference>